<dbReference type="Proteomes" id="UP000251942">
    <property type="component" value="Unassembled WGS sequence"/>
</dbReference>
<dbReference type="STRING" id="453.Lfee_1101"/>
<proteinExistence type="predicted"/>
<organism evidence="2 4">
    <name type="scientific">Legionella feeleii</name>
    <dbReference type="NCBI Taxonomy" id="453"/>
    <lineage>
        <taxon>Bacteria</taxon>
        <taxon>Pseudomonadati</taxon>
        <taxon>Pseudomonadota</taxon>
        <taxon>Gammaproteobacteria</taxon>
        <taxon>Legionellales</taxon>
        <taxon>Legionellaceae</taxon>
        <taxon>Legionella</taxon>
    </lineage>
</organism>
<keyword evidence="1" id="KW-0812">Transmembrane</keyword>
<feature type="transmembrane region" description="Helical" evidence="1">
    <location>
        <begin position="122"/>
        <end position="141"/>
    </location>
</feature>
<evidence type="ECO:0000256" key="1">
    <source>
        <dbReference type="SAM" id="Phobius"/>
    </source>
</evidence>
<keyword evidence="1" id="KW-0472">Membrane</keyword>
<name>A0A0W0U240_9GAMM</name>
<accession>A0A0W0U240</accession>
<evidence type="ECO:0000313" key="3">
    <source>
        <dbReference type="EMBL" id="SPX61308.1"/>
    </source>
</evidence>
<dbReference type="EMBL" id="UASS01000018">
    <property type="protein sequence ID" value="SPX61308.1"/>
    <property type="molecule type" value="Genomic_DNA"/>
</dbReference>
<keyword evidence="4" id="KW-1185">Reference proteome</keyword>
<evidence type="ECO:0000313" key="2">
    <source>
        <dbReference type="EMBL" id="KTD01497.1"/>
    </source>
</evidence>
<sequence>MTNFFKNRAPVQLAGDVAIGALGNARKGLFGTLLLSAAENSIPTVGSIATMAGACALGGALLIIPAMAIKKMLISELQPNASFLAMVANSTANLCFRTAFSVTSACVGAAVLGLAITPAVLTSLTASLTFGLIGFMAALIVEAARPTTEQRVDLQAMNVAF</sequence>
<dbReference type="Proteomes" id="UP000054698">
    <property type="component" value="Unassembled WGS sequence"/>
</dbReference>
<dbReference type="EMBL" id="LNYB01000031">
    <property type="protein sequence ID" value="KTD01497.1"/>
    <property type="molecule type" value="Genomic_DNA"/>
</dbReference>
<evidence type="ECO:0000313" key="5">
    <source>
        <dbReference type="Proteomes" id="UP000251942"/>
    </source>
</evidence>
<feature type="transmembrane region" description="Helical" evidence="1">
    <location>
        <begin position="94"/>
        <end position="116"/>
    </location>
</feature>
<dbReference type="OrthoDB" id="5638165at2"/>
<keyword evidence="1" id="KW-1133">Transmembrane helix</keyword>
<reference evidence="3 5" key="2">
    <citation type="submission" date="2018-06" db="EMBL/GenBank/DDBJ databases">
        <authorList>
            <consortium name="Pathogen Informatics"/>
            <person name="Doyle S."/>
        </authorList>
    </citation>
    <scope>NUCLEOTIDE SEQUENCE [LARGE SCALE GENOMIC DNA]</scope>
    <source>
        <strain evidence="3 5">NCTC12022</strain>
    </source>
</reference>
<feature type="transmembrane region" description="Helical" evidence="1">
    <location>
        <begin position="48"/>
        <end position="69"/>
    </location>
</feature>
<protein>
    <submittedName>
        <fullName evidence="2">Uncharacterized protein</fullName>
    </submittedName>
</protein>
<dbReference type="PATRIC" id="fig|453.4.peg.1183"/>
<reference evidence="2 4" key="1">
    <citation type="submission" date="2015-11" db="EMBL/GenBank/DDBJ databases">
        <title>Genomic analysis of 38 Legionella species identifies large and diverse effector repertoires.</title>
        <authorList>
            <person name="Burstein D."/>
            <person name="Amaro F."/>
            <person name="Zusman T."/>
            <person name="Lifshitz Z."/>
            <person name="Cohen O."/>
            <person name="Gilbert J.A."/>
            <person name="Pupko T."/>
            <person name="Shuman H.A."/>
            <person name="Segal G."/>
        </authorList>
    </citation>
    <scope>NUCLEOTIDE SEQUENCE [LARGE SCALE GENOMIC DNA]</scope>
    <source>
        <strain evidence="2 4">WO-44C</strain>
    </source>
</reference>
<evidence type="ECO:0000313" key="4">
    <source>
        <dbReference type="Proteomes" id="UP000054698"/>
    </source>
</evidence>
<dbReference type="AlphaFoldDB" id="A0A0W0U240"/>
<dbReference type="RefSeq" id="WP_058444699.1">
    <property type="nucleotide sequence ID" value="NZ_CAAAHT010000008.1"/>
</dbReference>
<gene>
    <name evidence="2" type="ORF">Lfee_1101</name>
    <name evidence="3" type="ORF">NCTC12022_02048</name>
</gene>